<feature type="region of interest" description="Disordered" evidence="1">
    <location>
        <begin position="195"/>
        <end position="225"/>
    </location>
</feature>
<gene>
    <name evidence="2" type="ORF">VKT23_008280</name>
</gene>
<organism evidence="2 3">
    <name type="scientific">Marasmiellus scandens</name>
    <dbReference type="NCBI Taxonomy" id="2682957"/>
    <lineage>
        <taxon>Eukaryota</taxon>
        <taxon>Fungi</taxon>
        <taxon>Dikarya</taxon>
        <taxon>Basidiomycota</taxon>
        <taxon>Agaricomycotina</taxon>
        <taxon>Agaricomycetes</taxon>
        <taxon>Agaricomycetidae</taxon>
        <taxon>Agaricales</taxon>
        <taxon>Marasmiineae</taxon>
        <taxon>Omphalotaceae</taxon>
        <taxon>Marasmiellus</taxon>
    </lineage>
</organism>
<dbReference type="EMBL" id="JBANRG010000012">
    <property type="protein sequence ID" value="KAK7461850.1"/>
    <property type="molecule type" value="Genomic_DNA"/>
</dbReference>
<protein>
    <submittedName>
        <fullName evidence="2">Uncharacterized protein</fullName>
    </submittedName>
</protein>
<evidence type="ECO:0000313" key="2">
    <source>
        <dbReference type="EMBL" id="KAK7461850.1"/>
    </source>
</evidence>
<feature type="compositionally biased region" description="Polar residues" evidence="1">
    <location>
        <begin position="204"/>
        <end position="213"/>
    </location>
</feature>
<sequence length="391" mass="44475">MMKIMGCENRILWDLPEISALADWKQRQIKDGKLSVPELFRRASILEESLVAPSQQTFSQFDNVEEDARYYASEIFRTAAIVYLRTVLYHDCWRVPDIETAVKDCVDAFKSFMQHRNDVRHAVVRSTVFAVFLCGCFTNSENDWEVLQNFSSEVGTVGNCMHVLELMKKVRAGRKKGQPVQWREALNKEQLFLVPSSPPGGTHWSRQSSTSVYQDPEYTEAPESDKEAVAHQTTTFLRDIANSNFVESTVHFVGRDQHQMVNNNNQQISESYNTYNVHNTGQFIEYVGQIVETTRNNDNRVTFNVNLHALVSDQAIIFAAGVGVGGFVTSASTSKLEASKQRESTAVIPFDPRHADFLANLILAIQLLPRALFRFCIYLYERLLPTNIEEA</sequence>
<accession>A0ABR1JIY0</accession>
<name>A0ABR1JIY0_9AGAR</name>
<dbReference type="Proteomes" id="UP001498398">
    <property type="component" value="Unassembled WGS sequence"/>
</dbReference>
<keyword evidence="3" id="KW-1185">Reference proteome</keyword>
<dbReference type="Pfam" id="PF11951">
    <property type="entry name" value="Fungal_trans_2"/>
    <property type="match status" value="1"/>
</dbReference>
<evidence type="ECO:0000313" key="3">
    <source>
        <dbReference type="Proteomes" id="UP001498398"/>
    </source>
</evidence>
<proteinExistence type="predicted"/>
<evidence type="ECO:0000256" key="1">
    <source>
        <dbReference type="SAM" id="MobiDB-lite"/>
    </source>
</evidence>
<comment type="caution">
    <text evidence="2">The sequence shown here is derived from an EMBL/GenBank/DDBJ whole genome shotgun (WGS) entry which is preliminary data.</text>
</comment>
<dbReference type="InterPro" id="IPR021858">
    <property type="entry name" value="Fun_TF"/>
</dbReference>
<reference evidence="2 3" key="1">
    <citation type="submission" date="2024-01" db="EMBL/GenBank/DDBJ databases">
        <title>A draft genome for the cacao thread blight pathogen Marasmiellus scandens.</title>
        <authorList>
            <person name="Baruah I.K."/>
            <person name="Leung J."/>
            <person name="Bukari Y."/>
            <person name="Amoako-Attah I."/>
            <person name="Meinhardt L.W."/>
            <person name="Bailey B.A."/>
            <person name="Cohen S.P."/>
        </authorList>
    </citation>
    <scope>NUCLEOTIDE SEQUENCE [LARGE SCALE GENOMIC DNA]</scope>
    <source>
        <strain evidence="2 3">GH-19</strain>
    </source>
</reference>